<keyword evidence="1" id="KW-0812">Transmembrane</keyword>
<dbReference type="Proteomes" id="UP000299102">
    <property type="component" value="Unassembled WGS sequence"/>
</dbReference>
<evidence type="ECO:0000313" key="2">
    <source>
        <dbReference type="EMBL" id="GBP51210.1"/>
    </source>
</evidence>
<evidence type="ECO:0000313" key="3">
    <source>
        <dbReference type="Proteomes" id="UP000299102"/>
    </source>
</evidence>
<dbReference type="OrthoDB" id="5864054at2759"/>
<keyword evidence="3" id="KW-1185">Reference proteome</keyword>
<dbReference type="EMBL" id="BGZK01000577">
    <property type="protein sequence ID" value="GBP51210.1"/>
    <property type="molecule type" value="Genomic_DNA"/>
</dbReference>
<protein>
    <submittedName>
        <fullName evidence="2">Uncharacterized protein</fullName>
    </submittedName>
</protein>
<gene>
    <name evidence="2" type="ORF">EVAR_85421_1</name>
</gene>
<comment type="caution">
    <text evidence="2">The sequence shown here is derived from an EMBL/GenBank/DDBJ whole genome shotgun (WGS) entry which is preliminary data.</text>
</comment>
<name>A0A4C1WK35_EUMVA</name>
<organism evidence="2 3">
    <name type="scientific">Eumeta variegata</name>
    <name type="common">Bagworm moth</name>
    <name type="synonym">Eumeta japonica</name>
    <dbReference type="NCBI Taxonomy" id="151549"/>
    <lineage>
        <taxon>Eukaryota</taxon>
        <taxon>Metazoa</taxon>
        <taxon>Ecdysozoa</taxon>
        <taxon>Arthropoda</taxon>
        <taxon>Hexapoda</taxon>
        <taxon>Insecta</taxon>
        <taxon>Pterygota</taxon>
        <taxon>Neoptera</taxon>
        <taxon>Endopterygota</taxon>
        <taxon>Lepidoptera</taxon>
        <taxon>Glossata</taxon>
        <taxon>Ditrysia</taxon>
        <taxon>Tineoidea</taxon>
        <taxon>Psychidae</taxon>
        <taxon>Oiketicinae</taxon>
        <taxon>Eumeta</taxon>
    </lineage>
</organism>
<proteinExistence type="predicted"/>
<accession>A0A4C1WK35</accession>
<sequence>MSIGEPCIVLVKRAREQLSGYAIYKLQRNRRIRRSCTPNATHEARAVINKSDHQNAVHHFAHTPQESVPRGDCEGKSETHAAVCQILYFLASRRASAGRALIPSAKHFNSLVLPTRALNAFARGDVFTPELGPASYAGLRNWDYLYFFAICAGSHFSAIACAPLRVCFYRDGMIDRSIS</sequence>
<keyword evidence="1" id="KW-1133">Transmembrane helix</keyword>
<evidence type="ECO:0000256" key="1">
    <source>
        <dbReference type="SAM" id="Phobius"/>
    </source>
</evidence>
<feature type="transmembrane region" description="Helical" evidence="1">
    <location>
        <begin position="144"/>
        <end position="168"/>
    </location>
</feature>
<reference evidence="2 3" key="1">
    <citation type="journal article" date="2019" name="Commun. Biol.">
        <title>The bagworm genome reveals a unique fibroin gene that provides high tensile strength.</title>
        <authorList>
            <person name="Kono N."/>
            <person name="Nakamura H."/>
            <person name="Ohtoshi R."/>
            <person name="Tomita M."/>
            <person name="Numata K."/>
            <person name="Arakawa K."/>
        </authorList>
    </citation>
    <scope>NUCLEOTIDE SEQUENCE [LARGE SCALE GENOMIC DNA]</scope>
</reference>
<dbReference type="AlphaFoldDB" id="A0A4C1WK35"/>
<keyword evidence="1" id="KW-0472">Membrane</keyword>